<dbReference type="AlphaFoldDB" id="A0AAN6TDF2"/>
<evidence type="ECO:0000313" key="3">
    <source>
        <dbReference type="Proteomes" id="UP001302812"/>
    </source>
</evidence>
<dbReference type="GeneID" id="89935705"/>
<protein>
    <submittedName>
        <fullName evidence="2">HET-domain-containing protein</fullName>
    </submittedName>
</protein>
<accession>A0AAN6TDF2</accession>
<dbReference type="RefSeq" id="XP_064669963.1">
    <property type="nucleotide sequence ID" value="XM_064811580.1"/>
</dbReference>
<gene>
    <name evidence="2" type="ORF">N656DRAFT_709294</name>
</gene>
<dbReference type="PANTHER" id="PTHR24148">
    <property type="entry name" value="ANKYRIN REPEAT DOMAIN-CONTAINING PROTEIN 39 HOMOLOG-RELATED"/>
    <property type="match status" value="1"/>
</dbReference>
<reference evidence="2" key="1">
    <citation type="journal article" date="2023" name="Mol. Phylogenet. Evol.">
        <title>Genome-scale phylogeny and comparative genomics of the fungal order Sordariales.</title>
        <authorList>
            <person name="Hensen N."/>
            <person name="Bonometti L."/>
            <person name="Westerberg I."/>
            <person name="Brannstrom I.O."/>
            <person name="Guillou S."/>
            <person name="Cros-Aarteil S."/>
            <person name="Calhoun S."/>
            <person name="Haridas S."/>
            <person name="Kuo A."/>
            <person name="Mondo S."/>
            <person name="Pangilinan J."/>
            <person name="Riley R."/>
            <person name="LaButti K."/>
            <person name="Andreopoulos B."/>
            <person name="Lipzen A."/>
            <person name="Chen C."/>
            <person name="Yan M."/>
            <person name="Daum C."/>
            <person name="Ng V."/>
            <person name="Clum A."/>
            <person name="Steindorff A."/>
            <person name="Ohm R.A."/>
            <person name="Martin F."/>
            <person name="Silar P."/>
            <person name="Natvig D.O."/>
            <person name="Lalanne C."/>
            <person name="Gautier V."/>
            <person name="Ament-Velasquez S.L."/>
            <person name="Kruys A."/>
            <person name="Hutchinson M.I."/>
            <person name="Powell A.J."/>
            <person name="Barry K."/>
            <person name="Miller A.N."/>
            <person name="Grigoriev I.V."/>
            <person name="Debuchy R."/>
            <person name="Gladieux P."/>
            <person name="Hiltunen Thoren M."/>
            <person name="Johannesson H."/>
        </authorList>
    </citation>
    <scope>NUCLEOTIDE SEQUENCE</scope>
    <source>
        <strain evidence="2">CBS 508.74</strain>
    </source>
</reference>
<dbReference type="InterPro" id="IPR052895">
    <property type="entry name" value="HetReg/Transcr_Mod"/>
</dbReference>
<dbReference type="PANTHER" id="PTHR24148:SF73">
    <property type="entry name" value="HET DOMAIN PROTEIN (AFU_ORTHOLOGUE AFUA_8G01020)"/>
    <property type="match status" value="1"/>
</dbReference>
<sequence>MPLAQGETRVLILEPGAESNPVVCRLEHMAIPGVATHGTESNAPEKDFIALSYAWGSPVRTHVITCNQLPFAVTTNLFHALYYLRRSDQSQCLWVDAICINQDNIPERNEQVRHMLAIYQASSRVIVWLG</sequence>
<dbReference type="EMBL" id="MU853342">
    <property type="protein sequence ID" value="KAK4112393.1"/>
    <property type="molecule type" value="Genomic_DNA"/>
</dbReference>
<comment type="caution">
    <text evidence="2">The sequence shown here is derived from an EMBL/GenBank/DDBJ whole genome shotgun (WGS) entry which is preliminary data.</text>
</comment>
<evidence type="ECO:0000259" key="1">
    <source>
        <dbReference type="Pfam" id="PF06985"/>
    </source>
</evidence>
<dbReference type="Pfam" id="PF06985">
    <property type="entry name" value="HET"/>
    <property type="match status" value="1"/>
</dbReference>
<evidence type="ECO:0000313" key="2">
    <source>
        <dbReference type="EMBL" id="KAK4112393.1"/>
    </source>
</evidence>
<feature type="non-terminal residue" evidence="2">
    <location>
        <position position="130"/>
    </location>
</feature>
<keyword evidence="3" id="KW-1185">Reference proteome</keyword>
<reference evidence="2" key="2">
    <citation type="submission" date="2023-05" db="EMBL/GenBank/DDBJ databases">
        <authorList>
            <consortium name="Lawrence Berkeley National Laboratory"/>
            <person name="Steindorff A."/>
            <person name="Hensen N."/>
            <person name="Bonometti L."/>
            <person name="Westerberg I."/>
            <person name="Brannstrom I.O."/>
            <person name="Guillou S."/>
            <person name="Cros-Aarteil S."/>
            <person name="Calhoun S."/>
            <person name="Haridas S."/>
            <person name="Kuo A."/>
            <person name="Mondo S."/>
            <person name="Pangilinan J."/>
            <person name="Riley R."/>
            <person name="Labutti K."/>
            <person name="Andreopoulos B."/>
            <person name="Lipzen A."/>
            <person name="Chen C."/>
            <person name="Yanf M."/>
            <person name="Daum C."/>
            <person name="Ng V."/>
            <person name="Clum A."/>
            <person name="Ohm R."/>
            <person name="Martin F."/>
            <person name="Silar P."/>
            <person name="Natvig D."/>
            <person name="Lalanne C."/>
            <person name="Gautier V."/>
            <person name="Ament-Velasquez S.L."/>
            <person name="Kruys A."/>
            <person name="Hutchinson M.I."/>
            <person name="Powell A.J."/>
            <person name="Barry K."/>
            <person name="Miller A.N."/>
            <person name="Grigoriev I.V."/>
            <person name="Debuchy R."/>
            <person name="Gladieux P."/>
            <person name="Thoren M.H."/>
            <person name="Johannesson H."/>
        </authorList>
    </citation>
    <scope>NUCLEOTIDE SEQUENCE</scope>
    <source>
        <strain evidence="2">CBS 508.74</strain>
    </source>
</reference>
<dbReference type="InterPro" id="IPR010730">
    <property type="entry name" value="HET"/>
</dbReference>
<organism evidence="2 3">
    <name type="scientific">Canariomyces notabilis</name>
    <dbReference type="NCBI Taxonomy" id="2074819"/>
    <lineage>
        <taxon>Eukaryota</taxon>
        <taxon>Fungi</taxon>
        <taxon>Dikarya</taxon>
        <taxon>Ascomycota</taxon>
        <taxon>Pezizomycotina</taxon>
        <taxon>Sordariomycetes</taxon>
        <taxon>Sordariomycetidae</taxon>
        <taxon>Sordariales</taxon>
        <taxon>Chaetomiaceae</taxon>
        <taxon>Canariomyces</taxon>
    </lineage>
</organism>
<feature type="domain" description="Heterokaryon incompatibility" evidence="1">
    <location>
        <begin position="48"/>
        <end position="130"/>
    </location>
</feature>
<name>A0AAN6TDF2_9PEZI</name>
<dbReference type="Proteomes" id="UP001302812">
    <property type="component" value="Unassembled WGS sequence"/>
</dbReference>
<proteinExistence type="predicted"/>